<gene>
    <name evidence="2" type="ORF">Aspvir_003344</name>
</gene>
<reference evidence="2 3" key="1">
    <citation type="submission" date="2021-02" db="EMBL/GenBank/DDBJ databases">
        <title>Pan-genome distribution and transcriptional activeness of fungal secondary metabolism genes in Aspergillus section Fumigati.</title>
        <authorList>
            <person name="Takahashi H."/>
            <person name="Umemura M."/>
            <person name="Ninomiya A."/>
            <person name="Kusuya Y."/>
            <person name="Urayama S."/>
            <person name="Shimizu M."/>
            <person name="Watanabe A."/>
            <person name="Kamei K."/>
            <person name="Yaguchi T."/>
            <person name="Hagiwara D."/>
        </authorList>
    </citation>
    <scope>NUCLEOTIDE SEQUENCE [LARGE SCALE GENOMIC DNA]</scope>
    <source>
        <strain evidence="2 3">IFM 47045</strain>
    </source>
</reference>
<evidence type="ECO:0000313" key="3">
    <source>
        <dbReference type="Proteomes" id="UP000710440"/>
    </source>
</evidence>
<dbReference type="GeneID" id="66931326"/>
<organism evidence="2 3">
    <name type="scientific">Aspergillus viridinutans</name>
    <dbReference type="NCBI Taxonomy" id="75553"/>
    <lineage>
        <taxon>Eukaryota</taxon>
        <taxon>Fungi</taxon>
        <taxon>Dikarya</taxon>
        <taxon>Ascomycota</taxon>
        <taxon>Pezizomycotina</taxon>
        <taxon>Eurotiomycetes</taxon>
        <taxon>Eurotiomycetidae</taxon>
        <taxon>Eurotiales</taxon>
        <taxon>Aspergillaceae</taxon>
        <taxon>Aspergillus</taxon>
        <taxon>Aspergillus subgen. Fumigati</taxon>
    </lineage>
</organism>
<evidence type="ECO:0000256" key="1">
    <source>
        <dbReference type="SAM" id="MobiDB-lite"/>
    </source>
</evidence>
<name>A0A9P3FAF4_ASPVI</name>
<evidence type="ECO:0000313" key="2">
    <source>
        <dbReference type="EMBL" id="GIK07678.1"/>
    </source>
</evidence>
<sequence>MSLSDLSPGRPTPGFATSEAISEGCVQECSSSLVPPNLHLIVADNHMLQPGERQLEEALRQSRAYWYSVAAVAKLYHENGVKKDVMEPHHMLWKVPRLRGRPRHTYAVQLGASAGKTFCFLASTNWQLENCVDCEHVDGERTMSLLMQMGTTAAVPYTFNGTGFRHWIGTQDESAVGPNYLAILTLAWSYILSARLVEIQGEDATMQYMESKAPVNLEADQQTRSDIVDIGEVDWHVSVWWASILAPGEGWRAVVKQFDCEEFISPWSVAHSCNESYAIKAHRETSDRIPSSPLSSNEAFDALCQFAILHNLGSQVIVALTTAITIPTHNYYGTTLQLPRPTLTGARCPVIPPEIVPEEWTMLYENLLYYMTLSCSPDAVISSLCGMFWELDVPCNLVSPWLHPILNEVPSDQNIADTPAYGELLGIICGIRRPTISTLWLGAVAGALTPVILRMAGRGRPPLEPVAFPWTGCPQSFMDITGSGPYLTDKGQIWRADVWRLLHLPTAEEDEMSYNYRPHTPWMPCGKMKEENCALRVVAHMTCPRHHINYHHLTWELEDGRVVQDQGFSTALVSAPSEVGWDLPGVQELPHPPHKPLDQKASREASLDIFRWFAINGEGLPPENIYEDEWLDPLNDTEESSWEYRDDDDVTPPTERSDEYQDDDDRIPQRPQTEQQDRVGNWLHTIS</sequence>
<comment type="caution">
    <text evidence="2">The sequence shown here is derived from an EMBL/GenBank/DDBJ whole genome shotgun (WGS) entry which is preliminary data.</text>
</comment>
<keyword evidence="3" id="KW-1185">Reference proteome</keyword>
<dbReference type="EMBL" id="BOPL01000014">
    <property type="protein sequence ID" value="GIK07678.1"/>
    <property type="molecule type" value="Genomic_DNA"/>
</dbReference>
<accession>A0A9P3FAF4</accession>
<dbReference type="Proteomes" id="UP000710440">
    <property type="component" value="Unassembled WGS sequence"/>
</dbReference>
<dbReference type="OrthoDB" id="3549294at2759"/>
<feature type="compositionally biased region" description="Acidic residues" evidence="1">
    <location>
        <begin position="637"/>
        <end position="650"/>
    </location>
</feature>
<feature type="region of interest" description="Disordered" evidence="1">
    <location>
        <begin position="637"/>
        <end position="687"/>
    </location>
</feature>
<dbReference type="RefSeq" id="XP_043130864.1">
    <property type="nucleotide sequence ID" value="XM_043274929.1"/>
</dbReference>
<protein>
    <submittedName>
        <fullName evidence="2">Uncharacterized protein</fullName>
    </submittedName>
</protein>
<dbReference type="AlphaFoldDB" id="A0A9P3FAF4"/>
<proteinExistence type="predicted"/>